<dbReference type="Proteomes" id="UP000813384">
    <property type="component" value="Unassembled WGS sequence"/>
</dbReference>
<keyword evidence="2 4" id="KW-0378">Hydrolase</keyword>
<dbReference type="PRINTS" id="PR00740">
    <property type="entry name" value="GLHYDRLASE27"/>
</dbReference>
<sequence>MTLAMTPPKGWNSWDAYGASVNEEEVLRNARIMADKLQKYGWEYIVVDIQWYEPQANSSRYHDFYPLVMDQYSRLLPAENRFPSAQKNLGFKPLADEIHRLGLKFGIHIMRGIPREAVHKNMAIKGTKKTARDIALNNICPWNSDMYGVNVDLPEGQLYYDSLLELYASWGVDFIKVDDIADSKIYGCSHRKEIQAIQKAIQKTNREIVLSLSPGPAHIEEGPFLQDQANMWRLTDDFWDQWPQLYQMFDKCREWSAFIQPGSWPDCDMLPLGHIGIRSVDGGASDRYTRFTKSEQRTMMTLWSIFQSPLMYGGELADLDPWTESLLTNPAVNQMHGTLTYQTEIFRDQKWIVWCGKSSDKIYYAIFNVSEEERNVPLQIIDKVLTKRRYLDLWENQFIEKEVILIESHDCILLEEVI</sequence>
<dbReference type="Pfam" id="PF16499">
    <property type="entry name" value="Melibiase_2"/>
    <property type="match status" value="1"/>
</dbReference>
<keyword evidence="3 4" id="KW-0326">Glycosidase</keyword>
<keyword evidence="4" id="KW-1015">Disulfide bond</keyword>
<dbReference type="SUPFAM" id="SSF51445">
    <property type="entry name" value="(Trans)glycosidases"/>
    <property type="match status" value="1"/>
</dbReference>
<dbReference type="EMBL" id="JAJJVO010000023">
    <property type="protein sequence ID" value="MCC9272936.1"/>
    <property type="molecule type" value="Genomic_DNA"/>
</dbReference>
<organism evidence="5 6">
    <name type="scientific">Enterococcus aquimarinus</name>
    <dbReference type="NCBI Taxonomy" id="328396"/>
    <lineage>
        <taxon>Bacteria</taxon>
        <taxon>Bacillati</taxon>
        <taxon>Bacillota</taxon>
        <taxon>Bacilli</taxon>
        <taxon>Lactobacillales</taxon>
        <taxon>Enterococcaceae</taxon>
        <taxon>Enterococcus</taxon>
    </lineage>
</organism>
<evidence type="ECO:0000313" key="5">
    <source>
        <dbReference type="EMBL" id="MCC9272936.1"/>
    </source>
</evidence>
<protein>
    <recommendedName>
        <fullName evidence="4">Alpha-galactosidase</fullName>
        <ecNumber evidence="4">3.2.1.22</ecNumber>
    </recommendedName>
    <alternativeName>
        <fullName evidence="4">Melibiase</fullName>
    </alternativeName>
</protein>
<dbReference type="InterPro" id="IPR013785">
    <property type="entry name" value="Aldolase_TIM"/>
</dbReference>
<dbReference type="RefSeq" id="WP_071874645.1">
    <property type="nucleotide sequence ID" value="NZ_JBHSHF010000021.1"/>
</dbReference>
<accession>A0A9E3ZTI6</accession>
<evidence type="ECO:0000313" key="6">
    <source>
        <dbReference type="Proteomes" id="UP000813384"/>
    </source>
</evidence>
<dbReference type="InterPro" id="IPR017853">
    <property type="entry name" value="GH"/>
</dbReference>
<name>A0A9E3ZTI6_9ENTE</name>
<dbReference type="AlphaFoldDB" id="A0A9E3ZTI6"/>
<evidence type="ECO:0000256" key="1">
    <source>
        <dbReference type="ARBA" id="ARBA00009743"/>
    </source>
</evidence>
<evidence type="ECO:0000256" key="2">
    <source>
        <dbReference type="ARBA" id="ARBA00022801"/>
    </source>
</evidence>
<dbReference type="GO" id="GO:0005975">
    <property type="term" value="P:carbohydrate metabolic process"/>
    <property type="evidence" value="ECO:0007669"/>
    <property type="project" value="InterPro"/>
</dbReference>
<comment type="similarity">
    <text evidence="1 4">Belongs to the glycosyl hydrolase 27 family.</text>
</comment>
<comment type="caution">
    <text evidence="5">The sequence shown here is derived from an EMBL/GenBank/DDBJ whole genome shotgun (WGS) entry which is preliminary data.</text>
</comment>
<dbReference type="GO" id="GO:0004557">
    <property type="term" value="F:alpha-galactosidase activity"/>
    <property type="evidence" value="ECO:0007669"/>
    <property type="project" value="UniProtKB-EC"/>
</dbReference>
<dbReference type="PANTHER" id="PTHR11452:SF42">
    <property type="entry name" value="ALPHA-GALACTOSIDASE"/>
    <property type="match status" value="1"/>
</dbReference>
<dbReference type="PANTHER" id="PTHR11452">
    <property type="entry name" value="ALPHA-GALACTOSIDASE/ALPHA-N-ACETYLGALACTOSAMINIDASE"/>
    <property type="match status" value="1"/>
</dbReference>
<gene>
    <name evidence="5" type="ORF">K8V42_01445</name>
</gene>
<evidence type="ECO:0000256" key="4">
    <source>
        <dbReference type="RuleBase" id="RU361168"/>
    </source>
</evidence>
<dbReference type="InterPro" id="IPR002241">
    <property type="entry name" value="Glyco_hydro_27"/>
</dbReference>
<reference evidence="5" key="2">
    <citation type="submission" date="2021-11" db="EMBL/GenBank/DDBJ databases">
        <authorList>
            <person name="Gilroy R."/>
        </authorList>
    </citation>
    <scope>NUCLEOTIDE SEQUENCE</scope>
    <source>
        <strain evidence="5">150</strain>
    </source>
</reference>
<comment type="catalytic activity">
    <reaction evidence="4">
        <text>Hydrolysis of terminal, non-reducing alpha-D-galactose residues in alpha-D-galactosides, including galactose oligosaccharides, galactomannans and galactolipids.</text>
        <dbReference type="EC" id="3.2.1.22"/>
    </reaction>
</comment>
<dbReference type="Gene3D" id="3.20.20.70">
    <property type="entry name" value="Aldolase class I"/>
    <property type="match status" value="1"/>
</dbReference>
<dbReference type="OrthoDB" id="9807519at2"/>
<reference evidence="5" key="1">
    <citation type="journal article" date="2021" name="PeerJ">
        <title>Extensive microbial diversity within the chicken gut microbiome revealed by metagenomics and culture.</title>
        <authorList>
            <person name="Gilroy R."/>
            <person name="Ravi A."/>
            <person name="Getino M."/>
            <person name="Pursley I."/>
            <person name="Horton D.L."/>
            <person name="Alikhan N.F."/>
            <person name="Baker D."/>
            <person name="Gharbi K."/>
            <person name="Hall N."/>
            <person name="Watson M."/>
            <person name="Adriaenssens E.M."/>
            <person name="Foster-Nyarko E."/>
            <person name="Jarju S."/>
            <person name="Secka A."/>
            <person name="Antonio M."/>
            <person name="Oren A."/>
            <person name="Chaudhuri R.R."/>
            <person name="La Ragione R."/>
            <person name="Hildebrand F."/>
            <person name="Pallen M.J."/>
        </authorList>
    </citation>
    <scope>NUCLEOTIDE SEQUENCE</scope>
    <source>
        <strain evidence="5">150</strain>
    </source>
</reference>
<dbReference type="CDD" id="cd14792">
    <property type="entry name" value="GH27"/>
    <property type="match status" value="1"/>
</dbReference>
<dbReference type="EC" id="3.2.1.22" evidence="4"/>
<evidence type="ECO:0000256" key="3">
    <source>
        <dbReference type="ARBA" id="ARBA00023295"/>
    </source>
</evidence>
<proteinExistence type="inferred from homology"/>